<accession>W4FME5</accession>
<evidence type="ECO:0000313" key="2">
    <source>
        <dbReference type="EMBL" id="ETV68692.1"/>
    </source>
</evidence>
<name>W4FME5_APHAT</name>
<proteinExistence type="predicted"/>
<reference evidence="2" key="1">
    <citation type="submission" date="2013-12" db="EMBL/GenBank/DDBJ databases">
        <title>The Genome Sequence of Aphanomyces astaci APO3.</title>
        <authorList>
            <consortium name="The Broad Institute Genomics Platform"/>
            <person name="Russ C."/>
            <person name="Tyler B."/>
            <person name="van West P."/>
            <person name="Dieguez-Uribeondo J."/>
            <person name="Young S.K."/>
            <person name="Zeng Q."/>
            <person name="Gargeya S."/>
            <person name="Fitzgerald M."/>
            <person name="Abouelleil A."/>
            <person name="Alvarado L."/>
            <person name="Chapman S.B."/>
            <person name="Gainer-Dewar J."/>
            <person name="Goldberg J."/>
            <person name="Griggs A."/>
            <person name="Gujja S."/>
            <person name="Hansen M."/>
            <person name="Howarth C."/>
            <person name="Imamovic A."/>
            <person name="Ireland A."/>
            <person name="Larimer J."/>
            <person name="McCowan C."/>
            <person name="Murphy C."/>
            <person name="Pearson M."/>
            <person name="Poon T.W."/>
            <person name="Priest M."/>
            <person name="Roberts A."/>
            <person name="Saif S."/>
            <person name="Shea T."/>
            <person name="Sykes S."/>
            <person name="Wortman J."/>
            <person name="Nusbaum C."/>
            <person name="Birren B."/>
        </authorList>
    </citation>
    <scope>NUCLEOTIDE SEQUENCE [LARGE SCALE GENOMIC DNA]</scope>
    <source>
        <strain evidence="2">APO3</strain>
    </source>
</reference>
<dbReference type="VEuPathDB" id="FungiDB:H257_15491"/>
<dbReference type="EMBL" id="KI913183">
    <property type="protein sequence ID" value="ETV68692.1"/>
    <property type="molecule type" value="Genomic_DNA"/>
</dbReference>
<organism evidence="2">
    <name type="scientific">Aphanomyces astaci</name>
    <name type="common">Crayfish plague agent</name>
    <dbReference type="NCBI Taxonomy" id="112090"/>
    <lineage>
        <taxon>Eukaryota</taxon>
        <taxon>Sar</taxon>
        <taxon>Stramenopiles</taxon>
        <taxon>Oomycota</taxon>
        <taxon>Saprolegniomycetes</taxon>
        <taxon>Saprolegniales</taxon>
        <taxon>Verrucalvaceae</taxon>
        <taxon>Aphanomyces</taxon>
    </lineage>
</organism>
<evidence type="ECO:0000256" key="1">
    <source>
        <dbReference type="SAM" id="MobiDB-lite"/>
    </source>
</evidence>
<dbReference type="RefSeq" id="XP_009841917.1">
    <property type="nucleotide sequence ID" value="XM_009843615.1"/>
</dbReference>
<feature type="region of interest" description="Disordered" evidence="1">
    <location>
        <begin position="57"/>
        <end position="76"/>
    </location>
</feature>
<dbReference type="GeneID" id="20817487"/>
<protein>
    <submittedName>
        <fullName evidence="2">Uncharacterized protein</fullName>
    </submittedName>
</protein>
<sequence length="76" mass="8594">MGKKYLIPVQEEHSLDPLCFMDIIGVRDNFDATQFYRKLTQLGVDGLVALCGHRGKAPTRGHRTIKLSTPLAQNRR</sequence>
<feature type="compositionally biased region" description="Polar residues" evidence="1">
    <location>
        <begin position="66"/>
        <end position="76"/>
    </location>
</feature>
<gene>
    <name evidence="2" type="ORF">H257_15491</name>
</gene>
<dbReference type="AlphaFoldDB" id="W4FME5"/>